<dbReference type="Proteomes" id="UP000775213">
    <property type="component" value="Unassembled WGS sequence"/>
</dbReference>
<comment type="caution">
    <text evidence="1">The sequence shown here is derived from an EMBL/GenBank/DDBJ whole genome shotgun (WGS) entry which is preliminary data.</text>
</comment>
<gene>
    <name evidence="1" type="ORF">IEQ34_007088</name>
</gene>
<dbReference type="GO" id="GO:0009507">
    <property type="term" value="C:chloroplast"/>
    <property type="evidence" value="ECO:0007669"/>
    <property type="project" value="TreeGrafter"/>
</dbReference>
<reference evidence="1 2" key="1">
    <citation type="journal article" date="2021" name="Hortic Res">
        <title>Chromosome-scale assembly of the Dendrobium chrysotoxum genome enhances the understanding of orchid evolution.</title>
        <authorList>
            <person name="Zhang Y."/>
            <person name="Zhang G.Q."/>
            <person name="Zhang D."/>
            <person name="Liu X.D."/>
            <person name="Xu X.Y."/>
            <person name="Sun W.H."/>
            <person name="Yu X."/>
            <person name="Zhu X."/>
            <person name="Wang Z.W."/>
            <person name="Zhao X."/>
            <person name="Zhong W.Y."/>
            <person name="Chen H."/>
            <person name="Yin W.L."/>
            <person name="Huang T."/>
            <person name="Niu S.C."/>
            <person name="Liu Z.J."/>
        </authorList>
    </citation>
    <scope>NUCLEOTIDE SEQUENCE [LARGE SCALE GENOMIC DNA]</scope>
    <source>
        <strain evidence="1">Lindl</strain>
    </source>
</reference>
<proteinExistence type="predicted"/>
<dbReference type="PANTHER" id="PTHR37764">
    <property type="entry name" value="KETOSE/ALDOSE ISOMERASE, PUTATIVE (MOG1/PSBP/DUF1795-LIKE PHOTOSYSTEM II REACTION CENTER PSBP FAMILY PROTEIN)-RELATED"/>
    <property type="match status" value="1"/>
</dbReference>
<dbReference type="AlphaFoldDB" id="A0AAV7H7C6"/>
<dbReference type="EMBL" id="JAGFBR010000007">
    <property type="protein sequence ID" value="KAH0464302.1"/>
    <property type="molecule type" value="Genomic_DNA"/>
</dbReference>
<keyword evidence="2" id="KW-1185">Reference proteome</keyword>
<organism evidence="1 2">
    <name type="scientific">Dendrobium chrysotoxum</name>
    <name type="common">Orchid</name>
    <dbReference type="NCBI Taxonomy" id="161865"/>
    <lineage>
        <taxon>Eukaryota</taxon>
        <taxon>Viridiplantae</taxon>
        <taxon>Streptophyta</taxon>
        <taxon>Embryophyta</taxon>
        <taxon>Tracheophyta</taxon>
        <taxon>Spermatophyta</taxon>
        <taxon>Magnoliopsida</taxon>
        <taxon>Liliopsida</taxon>
        <taxon>Asparagales</taxon>
        <taxon>Orchidaceae</taxon>
        <taxon>Epidendroideae</taxon>
        <taxon>Malaxideae</taxon>
        <taxon>Dendrobiinae</taxon>
        <taxon>Dendrobium</taxon>
    </lineage>
</organism>
<sequence>MDFSSTSLHSSKISWGAKPKMFAAYFTSPDRSKVLSVFPDGANLYAARTYRIKEKALRTHYFYEFEIGGQHVSLAV</sequence>
<protein>
    <submittedName>
        <fullName evidence="1">Uncharacterized protein</fullName>
    </submittedName>
</protein>
<dbReference type="PANTHER" id="PTHR37764:SF1">
    <property type="entry name" value="KETOSE_ALDOSE ISOMERASE, PUTATIVE (MOG1_PSBP_DUF1795-LIKE PHOTOSYSTEM II REACTION CENTER PSBP FAMILY PROTEIN)-RELATED"/>
    <property type="match status" value="1"/>
</dbReference>
<name>A0AAV7H7C6_DENCH</name>
<accession>A0AAV7H7C6</accession>
<evidence type="ECO:0000313" key="1">
    <source>
        <dbReference type="EMBL" id="KAH0464302.1"/>
    </source>
</evidence>
<evidence type="ECO:0000313" key="2">
    <source>
        <dbReference type="Proteomes" id="UP000775213"/>
    </source>
</evidence>